<evidence type="ECO:0000259" key="1">
    <source>
        <dbReference type="SMART" id="SM00186"/>
    </source>
</evidence>
<feature type="domain" description="Fibrinogen C-terminal" evidence="1">
    <location>
        <begin position="369"/>
        <end position="504"/>
    </location>
</feature>
<dbReference type="InterPro" id="IPR002181">
    <property type="entry name" value="Fibrinogen_a/b/g_C_dom"/>
</dbReference>
<evidence type="ECO:0000313" key="2">
    <source>
        <dbReference type="EMBL" id="CAG2254560.1"/>
    </source>
</evidence>
<proteinExistence type="predicted"/>
<organism evidence="2 3">
    <name type="scientific">Mytilus edulis</name>
    <name type="common">Blue mussel</name>
    <dbReference type="NCBI Taxonomy" id="6550"/>
    <lineage>
        <taxon>Eukaryota</taxon>
        <taxon>Metazoa</taxon>
        <taxon>Spiralia</taxon>
        <taxon>Lophotrochozoa</taxon>
        <taxon>Mollusca</taxon>
        <taxon>Bivalvia</taxon>
        <taxon>Autobranchia</taxon>
        <taxon>Pteriomorphia</taxon>
        <taxon>Mytilida</taxon>
        <taxon>Mytiloidea</taxon>
        <taxon>Mytilidae</taxon>
        <taxon>Mytilinae</taxon>
        <taxon>Mytilus</taxon>
    </lineage>
</organism>
<dbReference type="Pfam" id="PF00147">
    <property type="entry name" value="Fibrinogen_C"/>
    <property type="match status" value="1"/>
</dbReference>
<dbReference type="CDD" id="cd00117">
    <property type="entry name" value="TFP"/>
    <property type="match status" value="1"/>
</dbReference>
<protein>
    <recommendedName>
        <fullName evidence="1">Fibrinogen C-terminal domain-containing protein</fullName>
    </recommendedName>
</protein>
<dbReference type="EMBL" id="CAJPWZ010003247">
    <property type="protein sequence ID" value="CAG2254560.1"/>
    <property type="molecule type" value="Genomic_DNA"/>
</dbReference>
<name>A0A8S3VED2_MYTED</name>
<sequence>MGNMDYDIFTKIYENTVIPVLDYASGVWGAKQYDNIERLHYRAIRTFLGVGKTTPIPAILADMGWHPVFIHNQCNVVRLWCRLMNMPGHRICRKVFVWDREMSRRYRNTWFNSAKTLLDRCNLSHLTDNDSDISTRFILDSVKSIPALLLVLLCNFAQLECRIICLSCTGLSEGEQCHNVVSCEQNEVCFTQKYRTKDNFTKYDVGCSYPELCRKDSTGVVFGKRMVDHGHVVCHQCCQDNVCNSVITCSDKYKAKEINHVCASSTECKIPKIHNASCNISTECSETLFCTYGLCKCDRIDYWTGNYCTAKNTYGHSCLSNDDCKSHQNCLIISVPAASLTFGMEQHAQSHQRNAVTSSIRLMASSQYIQLMHCTQSLLTVFFKTELDGRFKAINTEQLGNVFKEREKNREIDDRLDDVLTLIYRNGLNWDSLLNVAMVGRSAGKIFSTFDSDNDGTSKNCAVVVHSGWWYSNCEYSDLNKQNMNWVYDMGYTIKESMMMVSKEV</sequence>
<dbReference type="SMART" id="SM00186">
    <property type="entry name" value="FBG"/>
    <property type="match status" value="1"/>
</dbReference>
<reference evidence="2" key="1">
    <citation type="submission" date="2021-03" db="EMBL/GenBank/DDBJ databases">
        <authorList>
            <person name="Bekaert M."/>
        </authorList>
    </citation>
    <scope>NUCLEOTIDE SEQUENCE</scope>
</reference>
<comment type="caution">
    <text evidence="2">The sequence shown here is derived from an EMBL/GenBank/DDBJ whole genome shotgun (WGS) entry which is preliminary data.</text>
</comment>
<dbReference type="AlphaFoldDB" id="A0A8S3VED2"/>
<dbReference type="Proteomes" id="UP000683360">
    <property type="component" value="Unassembled WGS sequence"/>
</dbReference>
<evidence type="ECO:0000313" key="3">
    <source>
        <dbReference type="Proteomes" id="UP000683360"/>
    </source>
</evidence>
<dbReference type="InterPro" id="IPR036056">
    <property type="entry name" value="Fibrinogen-like_C"/>
</dbReference>
<accession>A0A8S3VED2</accession>
<dbReference type="Gene3D" id="4.10.530.10">
    <property type="entry name" value="Gamma-fibrinogen Carboxyl Terminal Fragment, domain 2"/>
    <property type="match status" value="1"/>
</dbReference>
<dbReference type="SUPFAM" id="SSF56496">
    <property type="entry name" value="Fibrinogen C-terminal domain-like"/>
    <property type="match status" value="1"/>
</dbReference>
<keyword evidence="3" id="KW-1185">Reference proteome</keyword>
<dbReference type="OrthoDB" id="6157781at2759"/>
<gene>
    <name evidence="2" type="ORF">MEDL_66034</name>
</gene>